<keyword evidence="2" id="KW-1185">Reference proteome</keyword>
<reference evidence="1 2" key="1">
    <citation type="journal article" date="2011" name="Science">
        <title>The ecoresponsive genome of Daphnia pulex.</title>
        <authorList>
            <person name="Colbourne J.K."/>
            <person name="Pfrender M.E."/>
            <person name="Gilbert D."/>
            <person name="Thomas W.K."/>
            <person name="Tucker A."/>
            <person name="Oakley T.H."/>
            <person name="Tokishita S."/>
            <person name="Aerts A."/>
            <person name="Arnold G.J."/>
            <person name="Basu M.K."/>
            <person name="Bauer D.J."/>
            <person name="Caceres C.E."/>
            <person name="Carmel L."/>
            <person name="Casola C."/>
            <person name="Choi J.H."/>
            <person name="Detter J.C."/>
            <person name="Dong Q."/>
            <person name="Dusheyko S."/>
            <person name="Eads B.D."/>
            <person name="Frohlich T."/>
            <person name="Geiler-Samerotte K.A."/>
            <person name="Gerlach D."/>
            <person name="Hatcher P."/>
            <person name="Jogdeo S."/>
            <person name="Krijgsveld J."/>
            <person name="Kriventseva E.V."/>
            <person name="Kultz D."/>
            <person name="Laforsch C."/>
            <person name="Lindquist E."/>
            <person name="Lopez J."/>
            <person name="Manak J.R."/>
            <person name="Muller J."/>
            <person name="Pangilinan J."/>
            <person name="Patwardhan R.P."/>
            <person name="Pitluck S."/>
            <person name="Pritham E.J."/>
            <person name="Rechtsteiner A."/>
            <person name="Rho M."/>
            <person name="Rogozin I.B."/>
            <person name="Sakarya O."/>
            <person name="Salamov A."/>
            <person name="Schaack S."/>
            <person name="Shapiro H."/>
            <person name="Shiga Y."/>
            <person name="Skalitzky C."/>
            <person name="Smith Z."/>
            <person name="Souvorov A."/>
            <person name="Sung W."/>
            <person name="Tang Z."/>
            <person name="Tsuchiya D."/>
            <person name="Tu H."/>
            <person name="Vos H."/>
            <person name="Wang M."/>
            <person name="Wolf Y.I."/>
            <person name="Yamagata H."/>
            <person name="Yamada T."/>
            <person name="Ye Y."/>
            <person name="Shaw J.R."/>
            <person name="Andrews J."/>
            <person name="Crease T.J."/>
            <person name="Tang H."/>
            <person name="Lucas S.M."/>
            <person name="Robertson H.M."/>
            <person name="Bork P."/>
            <person name="Koonin E.V."/>
            <person name="Zdobnov E.M."/>
            <person name="Grigoriev I.V."/>
            <person name="Lynch M."/>
            <person name="Boore J.L."/>
        </authorList>
    </citation>
    <scope>NUCLEOTIDE SEQUENCE [LARGE SCALE GENOMIC DNA]</scope>
</reference>
<dbReference type="KEGG" id="dpx:DAPPUDRAFT_232850"/>
<sequence length="88" mass="9530">MTSGCPPDGAGVFVKTQETVSTFDSISIEWLLENIYTMVKSELLHCSPMCTGLVIARWLMRVSSLQSNVHMHLLQPAGSVTLAGLPPV</sequence>
<dbReference type="InParanoid" id="E9FSI6"/>
<evidence type="ECO:0000313" key="2">
    <source>
        <dbReference type="Proteomes" id="UP000000305"/>
    </source>
</evidence>
<gene>
    <name evidence="1" type="ORF">DAPPUDRAFT_232850</name>
</gene>
<dbReference type="HOGENOM" id="CLU_2471331_0_0_1"/>
<dbReference type="AlphaFoldDB" id="E9FSI6"/>
<dbReference type="Proteomes" id="UP000000305">
    <property type="component" value="Unassembled WGS sequence"/>
</dbReference>
<organism evidence="1 2">
    <name type="scientific">Daphnia pulex</name>
    <name type="common">Water flea</name>
    <dbReference type="NCBI Taxonomy" id="6669"/>
    <lineage>
        <taxon>Eukaryota</taxon>
        <taxon>Metazoa</taxon>
        <taxon>Ecdysozoa</taxon>
        <taxon>Arthropoda</taxon>
        <taxon>Crustacea</taxon>
        <taxon>Branchiopoda</taxon>
        <taxon>Diplostraca</taxon>
        <taxon>Cladocera</taxon>
        <taxon>Anomopoda</taxon>
        <taxon>Daphniidae</taxon>
        <taxon>Daphnia</taxon>
    </lineage>
</organism>
<name>E9FSI6_DAPPU</name>
<evidence type="ECO:0000313" key="1">
    <source>
        <dbReference type="EMBL" id="EFX89825.1"/>
    </source>
</evidence>
<dbReference type="EMBL" id="GL732524">
    <property type="protein sequence ID" value="EFX89825.1"/>
    <property type="molecule type" value="Genomic_DNA"/>
</dbReference>
<protein>
    <submittedName>
        <fullName evidence="1">Uncharacterized protein</fullName>
    </submittedName>
</protein>
<proteinExistence type="predicted"/>
<accession>E9FSI6</accession>